<feature type="region of interest" description="Disordered" evidence="1">
    <location>
        <begin position="450"/>
        <end position="565"/>
    </location>
</feature>
<dbReference type="Proteomes" id="UP001172159">
    <property type="component" value="Unassembled WGS sequence"/>
</dbReference>
<organism evidence="3 4">
    <name type="scientific">Apiosordaria backusii</name>
    <dbReference type="NCBI Taxonomy" id="314023"/>
    <lineage>
        <taxon>Eukaryota</taxon>
        <taxon>Fungi</taxon>
        <taxon>Dikarya</taxon>
        <taxon>Ascomycota</taxon>
        <taxon>Pezizomycotina</taxon>
        <taxon>Sordariomycetes</taxon>
        <taxon>Sordariomycetidae</taxon>
        <taxon>Sordariales</taxon>
        <taxon>Lasiosphaeriaceae</taxon>
        <taxon>Apiosordaria</taxon>
    </lineage>
</organism>
<feature type="compositionally biased region" description="Low complexity" evidence="1">
    <location>
        <begin position="487"/>
        <end position="499"/>
    </location>
</feature>
<gene>
    <name evidence="3" type="ORF">B0T21DRAFT_451425</name>
</gene>
<evidence type="ECO:0000313" key="4">
    <source>
        <dbReference type="Proteomes" id="UP001172159"/>
    </source>
</evidence>
<evidence type="ECO:0000256" key="2">
    <source>
        <dbReference type="SAM" id="Phobius"/>
    </source>
</evidence>
<proteinExistence type="predicted"/>
<evidence type="ECO:0000256" key="1">
    <source>
        <dbReference type="SAM" id="MobiDB-lite"/>
    </source>
</evidence>
<dbReference type="EMBL" id="JAUKTV010000006">
    <property type="protein sequence ID" value="KAK0736756.1"/>
    <property type="molecule type" value="Genomic_DNA"/>
</dbReference>
<feature type="compositionally biased region" description="Polar residues" evidence="1">
    <location>
        <begin position="459"/>
        <end position="486"/>
    </location>
</feature>
<comment type="caution">
    <text evidence="3">The sequence shown here is derived from an EMBL/GenBank/DDBJ whole genome shotgun (WGS) entry which is preliminary data.</text>
</comment>
<sequence>MSTSTIITDFRMQVWRNSSVPGAELRPEGLDRATSSLNNVDDQVQGNFVPLEVNFRFKIATGRGDRRYDHITDLMELFEVIFPSKIDEFFLARQQHSTTHHMVLVPFGNKLAKETVHRNTRVKILRSLEVRSSTVVERNRITPIDMCNLALEVVRGSAVGADVATMVRTLPAKWVTGASMVQEYDRLRKLIQATQAEPSNGPLKTIEDVTDAWNKAEPCLDLMSTIIRHIEDCLDLSSVSKNKEIPPQQLYETMLGLRNANIFFSAYEGQMLKIAEATPALMNPSQGAKIVVGAATAAAVIAAAAALLVYTFFTGGTGFIVAGGASGAVLGGGATAGIGGWKRNKHASICENFSKSIVRLGIALTEANVALAATYSRQVLQLPLNSPHWVSSQRDGILRELGVDTQHLNKAAYQDQVVEERLGVVLQRYSEFVTAREKVEKAAGVRTRRELAPKLPTAQGLQIRSSPRAQSPVISPQQAVGSMSTRHQQPQQQPPQHQQARSLPAAPSRGTSTFPQPRSMPIQSKNPTPTQQSQQQRVRPLPIMQGQAKQRAPTGPAPVMQSSPS</sequence>
<protein>
    <recommendedName>
        <fullName evidence="5">Transmembrane protein</fullName>
    </recommendedName>
</protein>
<accession>A0AA40BM37</accession>
<keyword evidence="2" id="KW-1133">Transmembrane helix</keyword>
<keyword evidence="4" id="KW-1185">Reference proteome</keyword>
<keyword evidence="2" id="KW-0812">Transmembrane</keyword>
<keyword evidence="2" id="KW-0472">Membrane</keyword>
<feature type="transmembrane region" description="Helical" evidence="2">
    <location>
        <begin position="290"/>
        <end position="313"/>
    </location>
</feature>
<reference evidence="3" key="1">
    <citation type="submission" date="2023-06" db="EMBL/GenBank/DDBJ databases">
        <title>Genome-scale phylogeny and comparative genomics of the fungal order Sordariales.</title>
        <authorList>
            <consortium name="Lawrence Berkeley National Laboratory"/>
            <person name="Hensen N."/>
            <person name="Bonometti L."/>
            <person name="Westerberg I."/>
            <person name="Brannstrom I.O."/>
            <person name="Guillou S."/>
            <person name="Cros-Aarteil S."/>
            <person name="Calhoun S."/>
            <person name="Haridas S."/>
            <person name="Kuo A."/>
            <person name="Mondo S."/>
            <person name="Pangilinan J."/>
            <person name="Riley R."/>
            <person name="Labutti K."/>
            <person name="Andreopoulos B."/>
            <person name="Lipzen A."/>
            <person name="Chen C."/>
            <person name="Yanf M."/>
            <person name="Daum C."/>
            <person name="Ng V."/>
            <person name="Clum A."/>
            <person name="Steindorff A."/>
            <person name="Ohm R."/>
            <person name="Martin F."/>
            <person name="Silar P."/>
            <person name="Natvig D."/>
            <person name="Lalanne C."/>
            <person name="Gautier V."/>
            <person name="Ament-Velasquez S.L."/>
            <person name="Kruys A."/>
            <person name="Hutchinson M.I."/>
            <person name="Powell A.J."/>
            <person name="Barry K."/>
            <person name="Miller A.N."/>
            <person name="Grigoriev I.V."/>
            <person name="Debuchy R."/>
            <person name="Gladieux P."/>
            <person name="Thoren M.H."/>
            <person name="Johannesson H."/>
        </authorList>
    </citation>
    <scope>NUCLEOTIDE SEQUENCE</scope>
    <source>
        <strain evidence="3">CBS 540.89</strain>
    </source>
</reference>
<name>A0AA40BM37_9PEZI</name>
<feature type="compositionally biased region" description="Polar residues" evidence="1">
    <location>
        <begin position="509"/>
        <end position="537"/>
    </location>
</feature>
<evidence type="ECO:0000313" key="3">
    <source>
        <dbReference type="EMBL" id="KAK0736756.1"/>
    </source>
</evidence>
<feature type="transmembrane region" description="Helical" evidence="2">
    <location>
        <begin position="319"/>
        <end position="341"/>
    </location>
</feature>
<evidence type="ECO:0008006" key="5">
    <source>
        <dbReference type="Google" id="ProtNLM"/>
    </source>
</evidence>
<dbReference type="AlphaFoldDB" id="A0AA40BM37"/>